<reference evidence="2" key="2">
    <citation type="journal article" date="2021" name="PeerJ">
        <title>Extensive microbial diversity within the chicken gut microbiome revealed by metagenomics and culture.</title>
        <authorList>
            <person name="Gilroy R."/>
            <person name="Ravi A."/>
            <person name="Getino M."/>
            <person name="Pursley I."/>
            <person name="Horton D.L."/>
            <person name="Alikhan N.F."/>
            <person name="Baker D."/>
            <person name="Gharbi K."/>
            <person name="Hall N."/>
            <person name="Watson M."/>
            <person name="Adriaenssens E.M."/>
            <person name="Foster-Nyarko E."/>
            <person name="Jarju S."/>
            <person name="Secka A."/>
            <person name="Antonio M."/>
            <person name="Oren A."/>
            <person name="Chaudhuri R.R."/>
            <person name="La Ragione R."/>
            <person name="Hildebrand F."/>
            <person name="Pallen M.J."/>
        </authorList>
    </citation>
    <scope>NUCLEOTIDE SEQUENCE</scope>
    <source>
        <strain evidence="2">ChiGjej3B3-5194</strain>
    </source>
</reference>
<keyword evidence="1" id="KW-0812">Transmembrane</keyword>
<proteinExistence type="predicted"/>
<name>A0A9D1FGL9_9PROT</name>
<dbReference type="InterPro" id="IPR045584">
    <property type="entry name" value="Pilin-like"/>
</dbReference>
<gene>
    <name evidence="2" type="ORF">IAD02_04405</name>
</gene>
<dbReference type="AlphaFoldDB" id="A0A9D1FGL9"/>
<dbReference type="SUPFAM" id="SSF54523">
    <property type="entry name" value="Pili subunits"/>
    <property type="match status" value="1"/>
</dbReference>
<sequence>MKQESGRSMIEMMGVLAIMGVITVGAIAAISSAMNLQKRNSVNDEVLQIVTQVRSIYNQYDDYSSINSATVFGAIGMSNQNPYGGTYEVSVNPSNSRQFIVSITGLSQSDCQAIVAKAWTDSVGYEMSGHTQSGASGSCSNANGENVVQITYGE</sequence>
<dbReference type="EMBL" id="DVJI01000013">
    <property type="protein sequence ID" value="HIS71195.1"/>
    <property type="molecule type" value="Genomic_DNA"/>
</dbReference>
<feature type="transmembrane region" description="Helical" evidence="1">
    <location>
        <begin position="12"/>
        <end position="34"/>
    </location>
</feature>
<keyword evidence="1" id="KW-1133">Transmembrane helix</keyword>
<organism evidence="2 3">
    <name type="scientific">Candidatus Enterousia intestinigallinarum</name>
    <dbReference type="NCBI Taxonomy" id="2840790"/>
    <lineage>
        <taxon>Bacteria</taxon>
        <taxon>Pseudomonadati</taxon>
        <taxon>Pseudomonadota</taxon>
        <taxon>Alphaproteobacteria</taxon>
        <taxon>Candidatus Enterousia</taxon>
    </lineage>
</organism>
<keyword evidence="1" id="KW-0472">Membrane</keyword>
<dbReference type="Proteomes" id="UP000886742">
    <property type="component" value="Unassembled WGS sequence"/>
</dbReference>
<protein>
    <submittedName>
        <fullName evidence="2">Type II secretion system protein</fullName>
    </submittedName>
</protein>
<comment type="caution">
    <text evidence="2">The sequence shown here is derived from an EMBL/GenBank/DDBJ whole genome shotgun (WGS) entry which is preliminary data.</text>
</comment>
<accession>A0A9D1FGL9</accession>
<evidence type="ECO:0000256" key="1">
    <source>
        <dbReference type="SAM" id="Phobius"/>
    </source>
</evidence>
<evidence type="ECO:0000313" key="3">
    <source>
        <dbReference type="Proteomes" id="UP000886742"/>
    </source>
</evidence>
<dbReference type="Gene3D" id="3.30.1690.10">
    <property type="entry name" value="TcpA-like pilin"/>
    <property type="match status" value="1"/>
</dbReference>
<reference evidence="2" key="1">
    <citation type="submission" date="2020-10" db="EMBL/GenBank/DDBJ databases">
        <authorList>
            <person name="Gilroy R."/>
        </authorList>
    </citation>
    <scope>NUCLEOTIDE SEQUENCE</scope>
    <source>
        <strain evidence="2">ChiGjej3B3-5194</strain>
    </source>
</reference>
<evidence type="ECO:0000313" key="2">
    <source>
        <dbReference type="EMBL" id="HIS71195.1"/>
    </source>
</evidence>